<dbReference type="GO" id="GO:0016301">
    <property type="term" value="F:kinase activity"/>
    <property type="evidence" value="ECO:0007669"/>
    <property type="project" value="UniProtKB-KW"/>
</dbReference>
<keyword evidence="2" id="KW-1185">Reference proteome</keyword>
<keyword evidence="1" id="KW-0808">Transferase</keyword>
<proteinExistence type="predicted"/>
<reference evidence="1 2" key="1">
    <citation type="submission" date="2022-10" db="EMBL/GenBank/DDBJ databases">
        <title>Draft genome sequence of Streptomyces sp. YSPA8.</title>
        <authorList>
            <person name="Moriuchi R."/>
            <person name="Dohra H."/>
            <person name="Yamamura H."/>
            <person name="Kodani S."/>
        </authorList>
    </citation>
    <scope>NUCLEOTIDE SEQUENCE [LARGE SCALE GENOMIC DNA]</scope>
    <source>
        <strain evidence="1 2">YSPA8</strain>
    </source>
</reference>
<dbReference type="RefSeq" id="WP_323447496.1">
    <property type="nucleotide sequence ID" value="NZ_BSBI01000005.1"/>
</dbReference>
<gene>
    <name evidence="1" type="ORF">SYYSPA8_14065</name>
</gene>
<keyword evidence="1" id="KW-0418">Kinase</keyword>
<evidence type="ECO:0000313" key="1">
    <source>
        <dbReference type="EMBL" id="GLF95432.1"/>
    </source>
</evidence>
<sequence>MPSYDIARSRLRLGGDHVFALTQLATGEPVAPELTGARDELRASGLIEESGALSVLLRPLIETLLNPVVMLSVETAGRQGQLHHGMVIGENHVYSHEFWPGATEAEYVPVEPKMLVWALAHMVNLRQEEVTADAAGAGVLDATVGVLDAGLAALDSLPAIGSAAGDREHIRTALRGAGAPDGPEQALFADLLAGLRSSWRITAAWQGHDDGSPALVSHGLAVWDCGPLGLWHRELPAEPVREGQVGPDSALRLRRVAPRRVWELITELLPSGDDIRRREAA</sequence>
<name>A0ABQ5NYI2_9ACTN</name>
<dbReference type="Proteomes" id="UP001291653">
    <property type="component" value="Unassembled WGS sequence"/>
</dbReference>
<protein>
    <submittedName>
        <fullName evidence="1">Histidine kinase</fullName>
    </submittedName>
</protein>
<organism evidence="1 2">
    <name type="scientific">Streptomyces yaizuensis</name>
    <dbReference type="NCBI Taxonomy" id="2989713"/>
    <lineage>
        <taxon>Bacteria</taxon>
        <taxon>Bacillati</taxon>
        <taxon>Actinomycetota</taxon>
        <taxon>Actinomycetes</taxon>
        <taxon>Kitasatosporales</taxon>
        <taxon>Streptomycetaceae</taxon>
        <taxon>Streptomyces</taxon>
    </lineage>
</organism>
<comment type="caution">
    <text evidence="1">The sequence shown here is derived from an EMBL/GenBank/DDBJ whole genome shotgun (WGS) entry which is preliminary data.</text>
</comment>
<dbReference type="EMBL" id="BSBI01000005">
    <property type="protein sequence ID" value="GLF95432.1"/>
    <property type="molecule type" value="Genomic_DNA"/>
</dbReference>
<accession>A0ABQ5NYI2</accession>
<evidence type="ECO:0000313" key="2">
    <source>
        <dbReference type="Proteomes" id="UP001291653"/>
    </source>
</evidence>